<organism evidence="1 2">
    <name type="scientific">Nitrosomonas communis</name>
    <dbReference type="NCBI Taxonomy" id="44574"/>
    <lineage>
        <taxon>Bacteria</taxon>
        <taxon>Pseudomonadati</taxon>
        <taxon>Pseudomonadota</taxon>
        <taxon>Betaproteobacteria</taxon>
        <taxon>Nitrosomonadales</taxon>
        <taxon>Nitrosomonadaceae</taxon>
        <taxon>Nitrosomonas</taxon>
    </lineage>
</organism>
<reference evidence="1 2" key="1">
    <citation type="submission" date="2016-10" db="EMBL/GenBank/DDBJ databases">
        <authorList>
            <person name="de Groot N.N."/>
        </authorList>
    </citation>
    <scope>NUCLEOTIDE SEQUENCE [LARGE SCALE GENOMIC DNA]</scope>
    <source>
        <strain evidence="1 2">Nm110</strain>
    </source>
</reference>
<name>A0A1H2S3C8_9PROT</name>
<gene>
    <name evidence="1" type="ORF">SAMN05421882_100617</name>
</gene>
<evidence type="ECO:0000313" key="1">
    <source>
        <dbReference type="EMBL" id="SDW26078.1"/>
    </source>
</evidence>
<proteinExistence type="predicted"/>
<protein>
    <submittedName>
        <fullName evidence="1">Uncharacterized protein</fullName>
    </submittedName>
</protein>
<dbReference type="Proteomes" id="UP000183454">
    <property type="component" value="Unassembled WGS sequence"/>
</dbReference>
<dbReference type="AlphaFoldDB" id="A0A1H2S3C8"/>
<sequence>MTSGLVQSCIAAPPDTEGRANMAGTMPSDLYGTAGQFSATSATQHLFLQ</sequence>
<accession>A0A1H2S3C8</accession>
<evidence type="ECO:0000313" key="2">
    <source>
        <dbReference type="Proteomes" id="UP000183454"/>
    </source>
</evidence>
<dbReference type="EMBL" id="FNNH01000006">
    <property type="protein sequence ID" value="SDW26078.1"/>
    <property type="molecule type" value="Genomic_DNA"/>
</dbReference>